<dbReference type="OrthoDB" id="5908798at2759"/>
<sequence>MITESSVIKLPLRMEKSSVGFVIDASQLYDDMTVYLEDRSLNRVHLNGKMLGEIFKMAGTSKIEGKLATIARVGSKEKFLEKFQQEPNNPIFEVVEIHKNKFEKRNKARKPNSTF</sequence>
<dbReference type="HOGENOM" id="CLU_2111039_0_0_1"/>
<accession>G0M9J1</accession>
<protein>
    <submittedName>
        <fullName evidence="1">Uncharacterized protein</fullName>
    </submittedName>
</protein>
<keyword evidence="2" id="KW-1185">Reference proteome</keyword>
<dbReference type="Proteomes" id="UP000008068">
    <property type="component" value="Unassembled WGS sequence"/>
</dbReference>
<dbReference type="AlphaFoldDB" id="G0M9J1"/>
<evidence type="ECO:0000313" key="2">
    <source>
        <dbReference type="Proteomes" id="UP000008068"/>
    </source>
</evidence>
<organism evidence="2">
    <name type="scientific">Caenorhabditis brenneri</name>
    <name type="common">Nematode worm</name>
    <dbReference type="NCBI Taxonomy" id="135651"/>
    <lineage>
        <taxon>Eukaryota</taxon>
        <taxon>Metazoa</taxon>
        <taxon>Ecdysozoa</taxon>
        <taxon>Nematoda</taxon>
        <taxon>Chromadorea</taxon>
        <taxon>Rhabditida</taxon>
        <taxon>Rhabditina</taxon>
        <taxon>Rhabditomorpha</taxon>
        <taxon>Rhabditoidea</taxon>
        <taxon>Rhabditidae</taxon>
        <taxon>Peloderinae</taxon>
        <taxon>Caenorhabditis</taxon>
    </lineage>
</organism>
<gene>
    <name evidence="1" type="ORF">CAEBREN_13982</name>
</gene>
<dbReference type="InParanoid" id="G0M9J1"/>
<name>G0M9J1_CAEBE</name>
<reference evidence="2" key="1">
    <citation type="submission" date="2011-07" db="EMBL/GenBank/DDBJ databases">
        <authorList>
            <consortium name="Caenorhabditis brenneri Sequencing and Analysis Consortium"/>
            <person name="Wilson R.K."/>
        </authorList>
    </citation>
    <scope>NUCLEOTIDE SEQUENCE [LARGE SCALE GENOMIC DNA]</scope>
    <source>
        <strain evidence="2">PB2801</strain>
    </source>
</reference>
<evidence type="ECO:0000313" key="1">
    <source>
        <dbReference type="EMBL" id="EGT31116.1"/>
    </source>
</evidence>
<proteinExistence type="predicted"/>
<dbReference type="EMBL" id="GL379787">
    <property type="protein sequence ID" value="EGT31116.1"/>
    <property type="molecule type" value="Genomic_DNA"/>
</dbReference>